<proteinExistence type="predicted"/>
<dbReference type="SUPFAM" id="SSF116734">
    <property type="entry name" value="DNA methylase specificity domain"/>
    <property type="match status" value="1"/>
</dbReference>
<organism evidence="3 4">
    <name type="scientific">Limosilactobacillus mucosae</name>
    <name type="common">Lactobacillus mucosae</name>
    <dbReference type="NCBI Taxonomy" id="97478"/>
    <lineage>
        <taxon>Bacteria</taxon>
        <taxon>Bacillati</taxon>
        <taxon>Bacillota</taxon>
        <taxon>Bacilli</taxon>
        <taxon>Lactobacillales</taxon>
        <taxon>Lactobacillaceae</taxon>
        <taxon>Limosilactobacillus</taxon>
    </lineage>
</organism>
<evidence type="ECO:0000313" key="4">
    <source>
        <dbReference type="Proteomes" id="UP000365705"/>
    </source>
</evidence>
<dbReference type="AlphaFoldDB" id="A0A508YWY5"/>
<protein>
    <submittedName>
        <fullName evidence="3">Uncharacterized protein</fullName>
    </submittedName>
</protein>
<sequence length="95" mass="10951">MGHLAKPRDASFFRLFFNPYHYGVLTLLIPARGTAIRVAVFKEQSYPCIASSNVIVIRAKSKELNPIYLKVFFDSSLGRKILLLHQQGMYIMYIR</sequence>
<evidence type="ECO:0000256" key="1">
    <source>
        <dbReference type="ARBA" id="ARBA00022747"/>
    </source>
</evidence>
<keyword evidence="1" id="KW-0680">Restriction system</keyword>
<name>A0A508YWY5_LIMMU</name>
<dbReference type="EMBL" id="CABFNH010000033">
    <property type="protein sequence ID" value="VTZ93603.1"/>
    <property type="molecule type" value="Genomic_DNA"/>
</dbReference>
<evidence type="ECO:0000256" key="2">
    <source>
        <dbReference type="ARBA" id="ARBA00023125"/>
    </source>
</evidence>
<keyword evidence="2" id="KW-0238">DNA-binding</keyword>
<evidence type="ECO:0000313" key="3">
    <source>
        <dbReference type="EMBL" id="VTZ93603.1"/>
    </source>
</evidence>
<dbReference type="GO" id="GO:0009307">
    <property type="term" value="P:DNA restriction-modification system"/>
    <property type="evidence" value="ECO:0007669"/>
    <property type="project" value="UniProtKB-KW"/>
</dbReference>
<reference evidence="3 4" key="1">
    <citation type="submission" date="2019-06" db="EMBL/GenBank/DDBJ databases">
        <authorList>
            <person name="Rodrigo-Torres L."/>
            <person name="Arahal R. D."/>
            <person name="Lucena T."/>
        </authorList>
    </citation>
    <scope>NUCLEOTIDE SEQUENCE [LARGE SCALE GENOMIC DNA]</scope>
    <source>
        <strain evidence="3 4">INIA P508</strain>
    </source>
</reference>
<dbReference type="GO" id="GO:0003677">
    <property type="term" value="F:DNA binding"/>
    <property type="evidence" value="ECO:0007669"/>
    <property type="project" value="UniProtKB-KW"/>
</dbReference>
<dbReference type="Gene3D" id="3.90.220.20">
    <property type="entry name" value="DNA methylase specificity domains"/>
    <property type="match status" value="1"/>
</dbReference>
<accession>A0A508YWY5</accession>
<dbReference type="Proteomes" id="UP000365705">
    <property type="component" value="Unassembled WGS sequence"/>
</dbReference>
<dbReference type="InterPro" id="IPR044946">
    <property type="entry name" value="Restrct_endonuc_typeI_TRD_sf"/>
</dbReference>
<gene>
    <name evidence="3" type="ORF">LMUP508_01984</name>
</gene>